<proteinExistence type="predicted"/>
<evidence type="ECO:0000313" key="3">
    <source>
        <dbReference type="Proteomes" id="UP000076502"/>
    </source>
</evidence>
<feature type="region of interest" description="Disordered" evidence="1">
    <location>
        <begin position="1"/>
        <end position="21"/>
    </location>
</feature>
<sequence length="51" mass="6107">MKELDVGKRKKERKKRTFRSSDNTAWNTLRITRAHKYCPRARATPRLFLSS</sequence>
<evidence type="ECO:0000256" key="1">
    <source>
        <dbReference type="SAM" id="MobiDB-lite"/>
    </source>
</evidence>
<dbReference type="Proteomes" id="UP000076502">
    <property type="component" value="Unassembled WGS sequence"/>
</dbReference>
<name>A0A154PG74_DUFNO</name>
<organism evidence="2 3">
    <name type="scientific">Dufourea novaeangliae</name>
    <name type="common">Sweat bee</name>
    <dbReference type="NCBI Taxonomy" id="178035"/>
    <lineage>
        <taxon>Eukaryota</taxon>
        <taxon>Metazoa</taxon>
        <taxon>Ecdysozoa</taxon>
        <taxon>Arthropoda</taxon>
        <taxon>Hexapoda</taxon>
        <taxon>Insecta</taxon>
        <taxon>Pterygota</taxon>
        <taxon>Neoptera</taxon>
        <taxon>Endopterygota</taxon>
        <taxon>Hymenoptera</taxon>
        <taxon>Apocrita</taxon>
        <taxon>Aculeata</taxon>
        <taxon>Apoidea</taxon>
        <taxon>Anthophila</taxon>
        <taxon>Halictidae</taxon>
        <taxon>Rophitinae</taxon>
        <taxon>Dufourea</taxon>
    </lineage>
</organism>
<dbReference type="EMBL" id="KQ434899">
    <property type="protein sequence ID" value="KZC10851.1"/>
    <property type="molecule type" value="Genomic_DNA"/>
</dbReference>
<reference evidence="2 3" key="1">
    <citation type="submission" date="2015-07" db="EMBL/GenBank/DDBJ databases">
        <title>The genome of Dufourea novaeangliae.</title>
        <authorList>
            <person name="Pan H."/>
            <person name="Kapheim K."/>
        </authorList>
    </citation>
    <scope>NUCLEOTIDE SEQUENCE [LARGE SCALE GENOMIC DNA]</scope>
    <source>
        <strain evidence="2">0120121106</strain>
        <tissue evidence="2">Whole body</tissue>
    </source>
</reference>
<protein>
    <submittedName>
        <fullName evidence="2">Uncharacterized protein</fullName>
    </submittedName>
</protein>
<evidence type="ECO:0000313" key="2">
    <source>
        <dbReference type="EMBL" id="KZC10851.1"/>
    </source>
</evidence>
<feature type="compositionally biased region" description="Basic residues" evidence="1">
    <location>
        <begin position="8"/>
        <end position="18"/>
    </location>
</feature>
<dbReference type="AlphaFoldDB" id="A0A154PG74"/>
<accession>A0A154PG74</accession>
<gene>
    <name evidence="2" type="ORF">WN55_01550</name>
</gene>
<keyword evidence="3" id="KW-1185">Reference proteome</keyword>